<sequence>MTDSLHTNSQLLSGFDHLARTLGETLGPGSGTVLCAWGEDGAEVVSSSAVLARRITQVPGHRRNTGAALLRETVLRVDARHGDGCATTAVLAQALARCARRAVAAGAHPVRVRDGIGRGVAAACDALKAMSEPVAGERDITGLALAATADPELATVLGELTDVLGPDGAIWVREANGDETARHYIDGHRWRARPAEAAVLAHRATELTLIEPLIALVEHELSSADEVRPLLEAAGRRTLLLVAPDITGAARTLLSVHRERALAVVLTTDRTRHSEDFADLGLLTGASVISPVLGLPAASVRAAHLGGVRRVLVRRGDLTVVGGHGDRSAVLQRAAALRSRAWELASGPVEREAADRLWRRQARLAGRTATLTVGARSEQEAEDRARVARRTARQLRDALREGVVPGGGVAYVDCLTAVQAVAPDDRDEAAGLNAVAAALKAPFLRILANARVPAPELALLDAIATGPGHGVDATTGELTDMRRAGIQDTTAVAAGALVAAGETAGLLVSAQLAVGHG</sequence>
<evidence type="ECO:0000313" key="5">
    <source>
        <dbReference type="EMBL" id="OAH12335.1"/>
    </source>
</evidence>
<organism evidence="5 6">
    <name type="scientific">Streptomyces jeddahensis</name>
    <dbReference type="NCBI Taxonomy" id="1716141"/>
    <lineage>
        <taxon>Bacteria</taxon>
        <taxon>Bacillati</taxon>
        <taxon>Actinomycetota</taxon>
        <taxon>Actinomycetes</taxon>
        <taxon>Kitasatosporales</taxon>
        <taxon>Streptomycetaceae</taxon>
        <taxon>Streptomyces</taxon>
    </lineage>
</organism>
<evidence type="ECO:0000313" key="6">
    <source>
        <dbReference type="Proteomes" id="UP000077381"/>
    </source>
</evidence>
<dbReference type="SUPFAM" id="SSF52029">
    <property type="entry name" value="GroEL apical domain-like"/>
    <property type="match status" value="1"/>
</dbReference>
<dbReference type="Gene3D" id="3.50.7.10">
    <property type="entry name" value="GroEL"/>
    <property type="match status" value="1"/>
</dbReference>
<dbReference type="Pfam" id="PF00118">
    <property type="entry name" value="Cpn60_TCP1"/>
    <property type="match status" value="2"/>
</dbReference>
<evidence type="ECO:0000256" key="2">
    <source>
        <dbReference type="ARBA" id="ARBA00023186"/>
    </source>
</evidence>
<dbReference type="RefSeq" id="WP_078067373.1">
    <property type="nucleotide sequence ID" value="NZ_LOHS01000092.1"/>
</dbReference>
<dbReference type="GO" id="GO:0005524">
    <property type="term" value="F:ATP binding"/>
    <property type="evidence" value="ECO:0007669"/>
    <property type="project" value="InterPro"/>
</dbReference>
<keyword evidence="2" id="KW-0143">Chaperone</keyword>
<dbReference type="GO" id="GO:0042026">
    <property type="term" value="P:protein refolding"/>
    <property type="evidence" value="ECO:0007669"/>
    <property type="project" value="InterPro"/>
</dbReference>
<dbReference type="SUPFAM" id="SSF48592">
    <property type="entry name" value="GroEL equatorial domain-like"/>
    <property type="match status" value="1"/>
</dbReference>
<dbReference type="OrthoDB" id="3809447at2"/>
<evidence type="ECO:0000256" key="4">
    <source>
        <dbReference type="RuleBase" id="RU000419"/>
    </source>
</evidence>
<comment type="caution">
    <text evidence="5">The sequence shown here is derived from an EMBL/GenBank/DDBJ whole genome shotgun (WGS) entry which is preliminary data.</text>
</comment>
<dbReference type="InterPro" id="IPR027413">
    <property type="entry name" value="GROEL-like_equatorial_sf"/>
</dbReference>
<comment type="subunit">
    <text evidence="4">Forms a cylinder of 14 subunits composed of two heptameric rings stacked back-to-back. Interacts with the co-chaperonin GroES.</text>
</comment>
<reference evidence="5 6" key="1">
    <citation type="submission" date="2015-12" db="EMBL/GenBank/DDBJ databases">
        <title>Genome sequence of Streptomyces sp. G25.</title>
        <authorList>
            <person name="Poehlein A."/>
            <person name="Roettig A."/>
            <person name="Hiessl S."/>
            <person name="Hauschild P."/>
            <person name="Schauer J."/>
            <person name="Madkour M.H."/>
            <person name="Al-Ansari A.M."/>
            <person name="Almakishah N.H."/>
            <person name="Steinbuechel A."/>
            <person name="Daniel R."/>
        </authorList>
    </citation>
    <scope>NUCLEOTIDE SEQUENCE [LARGE SCALE GENOMIC DNA]</scope>
    <source>
        <strain evidence="6">G25(2015)</strain>
    </source>
</reference>
<keyword evidence="6" id="KW-1185">Reference proteome</keyword>
<dbReference type="InterPro" id="IPR027409">
    <property type="entry name" value="GroEL-like_apical_dom_sf"/>
</dbReference>
<gene>
    <name evidence="5" type="primary">groL</name>
    <name evidence="5" type="ORF">STSP_43680</name>
</gene>
<dbReference type="STRING" id="1716141.STSP_43680"/>
<protein>
    <recommendedName>
        <fullName evidence="4">60 kDa chaperonin</fullName>
    </recommendedName>
</protein>
<dbReference type="InterPro" id="IPR002423">
    <property type="entry name" value="Cpn60/GroEL/TCP-1"/>
</dbReference>
<dbReference type="EMBL" id="LOHS01000092">
    <property type="protein sequence ID" value="OAH12335.1"/>
    <property type="molecule type" value="Genomic_DNA"/>
</dbReference>
<dbReference type="InterPro" id="IPR001844">
    <property type="entry name" value="Cpn60/GroEL"/>
</dbReference>
<dbReference type="SMR" id="A0A177HN54"/>
<dbReference type="PANTHER" id="PTHR45633">
    <property type="entry name" value="60 KDA HEAT SHOCK PROTEIN, MITOCHONDRIAL"/>
    <property type="match status" value="1"/>
</dbReference>
<dbReference type="GO" id="GO:0140662">
    <property type="term" value="F:ATP-dependent protein folding chaperone"/>
    <property type="evidence" value="ECO:0007669"/>
    <property type="project" value="InterPro"/>
</dbReference>
<name>A0A177HN54_9ACTN</name>
<dbReference type="Gene3D" id="1.10.560.10">
    <property type="entry name" value="GroEL-like equatorial domain"/>
    <property type="match status" value="1"/>
</dbReference>
<proteinExistence type="inferred from homology"/>
<dbReference type="Proteomes" id="UP000077381">
    <property type="component" value="Unassembled WGS sequence"/>
</dbReference>
<comment type="similarity">
    <text evidence="1 3">Belongs to the chaperonin (HSP60) family.</text>
</comment>
<dbReference type="Gene3D" id="3.30.260.10">
    <property type="entry name" value="TCP-1-like chaperonin intermediate domain"/>
    <property type="match status" value="1"/>
</dbReference>
<comment type="function">
    <text evidence="4">Together with its co-chaperonin GroES, plays an essential role in assisting protein folding. The GroEL-GroES system forms a nano-cage that allows encapsulation of the non-native substrate proteins and provides a physical environment optimized to promote and accelerate protein folding.</text>
</comment>
<evidence type="ECO:0000256" key="3">
    <source>
        <dbReference type="RuleBase" id="RU000418"/>
    </source>
</evidence>
<dbReference type="InterPro" id="IPR027410">
    <property type="entry name" value="TCP-1-like_intermed_sf"/>
</dbReference>
<dbReference type="PATRIC" id="fig|1716141.3.peg.4596"/>
<dbReference type="AlphaFoldDB" id="A0A177HN54"/>
<evidence type="ECO:0000256" key="1">
    <source>
        <dbReference type="ARBA" id="ARBA00006607"/>
    </source>
</evidence>
<accession>A0A177HN54</accession>
<dbReference type="PRINTS" id="PR00298">
    <property type="entry name" value="CHAPERONIN60"/>
</dbReference>